<dbReference type="Gene3D" id="1.10.3120.10">
    <property type="entry name" value="Trigger factor, C-terminal domain"/>
    <property type="match status" value="1"/>
</dbReference>
<dbReference type="PROSITE" id="PS50059">
    <property type="entry name" value="FKBP_PPIASE"/>
    <property type="match status" value="1"/>
</dbReference>
<dbReference type="GO" id="GO:0043022">
    <property type="term" value="F:ribosome binding"/>
    <property type="evidence" value="ECO:0007669"/>
    <property type="project" value="TreeGrafter"/>
</dbReference>
<dbReference type="GO" id="GO:0015031">
    <property type="term" value="P:protein transport"/>
    <property type="evidence" value="ECO:0007669"/>
    <property type="project" value="UniProtKB-UniRule"/>
</dbReference>
<dbReference type="InterPro" id="IPR036611">
    <property type="entry name" value="Trigger_fac_ribosome-bd_sf"/>
</dbReference>
<name>R4KQ27_9FIRM</name>
<dbReference type="InterPro" id="IPR001179">
    <property type="entry name" value="PPIase_FKBP_dom"/>
</dbReference>
<dbReference type="PIRSF" id="PIRSF003095">
    <property type="entry name" value="Trigger_factor"/>
    <property type="match status" value="1"/>
</dbReference>
<evidence type="ECO:0000313" key="17">
    <source>
        <dbReference type="EMBL" id="AGL02675.1"/>
    </source>
</evidence>
<keyword evidence="15" id="KW-0175">Coiled coil</keyword>
<dbReference type="InterPro" id="IPR046357">
    <property type="entry name" value="PPIase_dom_sf"/>
</dbReference>
<keyword evidence="18" id="KW-1185">Reference proteome</keyword>
<dbReference type="Gene3D" id="3.10.50.40">
    <property type="match status" value="1"/>
</dbReference>
<comment type="catalytic activity">
    <reaction evidence="1 12 13">
        <text>[protein]-peptidylproline (omega=180) = [protein]-peptidylproline (omega=0)</text>
        <dbReference type="Rhea" id="RHEA:16237"/>
        <dbReference type="Rhea" id="RHEA-COMP:10747"/>
        <dbReference type="Rhea" id="RHEA-COMP:10748"/>
        <dbReference type="ChEBI" id="CHEBI:83833"/>
        <dbReference type="ChEBI" id="CHEBI:83834"/>
        <dbReference type="EC" id="5.2.1.8"/>
    </reaction>
</comment>
<keyword evidence="12" id="KW-0963">Cytoplasm</keyword>
<dbReference type="Pfam" id="PF00254">
    <property type="entry name" value="FKBP_C"/>
    <property type="match status" value="1"/>
</dbReference>
<dbReference type="AlphaFoldDB" id="R4KQ27"/>
<dbReference type="EC" id="5.2.1.8" evidence="3 12"/>
<dbReference type="GO" id="GO:0051083">
    <property type="term" value="P:'de novo' cotranslational protein folding"/>
    <property type="evidence" value="ECO:0007669"/>
    <property type="project" value="TreeGrafter"/>
</dbReference>
<comment type="subcellular location">
    <subcellularLocation>
        <location evidence="12">Cytoplasm</location>
    </subcellularLocation>
    <text evidence="12">About half TF is bound to the ribosome near the polypeptide exit tunnel while the other half is free in the cytoplasm.</text>
</comment>
<keyword evidence="9 12" id="KW-0131">Cell cycle</keyword>
<dbReference type="GO" id="GO:0043335">
    <property type="term" value="P:protein unfolding"/>
    <property type="evidence" value="ECO:0007669"/>
    <property type="project" value="TreeGrafter"/>
</dbReference>
<evidence type="ECO:0000256" key="4">
    <source>
        <dbReference type="ARBA" id="ARBA00016902"/>
    </source>
</evidence>
<evidence type="ECO:0000256" key="14">
    <source>
        <dbReference type="RuleBase" id="RU003914"/>
    </source>
</evidence>
<dbReference type="SUPFAM" id="SSF54534">
    <property type="entry name" value="FKBP-like"/>
    <property type="match status" value="1"/>
</dbReference>
<evidence type="ECO:0000256" key="3">
    <source>
        <dbReference type="ARBA" id="ARBA00013194"/>
    </source>
</evidence>
<protein>
    <recommendedName>
        <fullName evidence="4 12">Trigger factor</fullName>
        <shortName evidence="12">TF</shortName>
        <ecNumber evidence="3 12">5.2.1.8</ecNumber>
    </recommendedName>
    <alternativeName>
        <fullName evidence="11 12">PPIase</fullName>
    </alternativeName>
</protein>
<evidence type="ECO:0000256" key="11">
    <source>
        <dbReference type="ARBA" id="ARBA00029986"/>
    </source>
</evidence>
<dbReference type="SUPFAM" id="SSF109998">
    <property type="entry name" value="Triger factor/SurA peptide-binding domain-like"/>
    <property type="match status" value="1"/>
</dbReference>
<dbReference type="InterPro" id="IPR037041">
    <property type="entry name" value="Trigger_fac_C_sf"/>
</dbReference>
<keyword evidence="8 12" id="KW-0413">Isomerase</keyword>
<dbReference type="FunFam" id="3.10.50.40:FF:000001">
    <property type="entry name" value="Trigger factor"/>
    <property type="match status" value="1"/>
</dbReference>
<dbReference type="Pfam" id="PF05697">
    <property type="entry name" value="Trigger_N"/>
    <property type="match status" value="1"/>
</dbReference>
<dbReference type="InterPro" id="IPR008881">
    <property type="entry name" value="Trigger_fac_ribosome-bd_bac"/>
</dbReference>
<dbReference type="RefSeq" id="WP_006523336.1">
    <property type="nucleotide sequence ID" value="NC_021184.1"/>
</dbReference>
<dbReference type="HAMAP" id="MF_00303">
    <property type="entry name" value="Trigger_factor_Tig"/>
    <property type="match status" value="1"/>
</dbReference>
<dbReference type="NCBIfam" id="TIGR00115">
    <property type="entry name" value="tig"/>
    <property type="match status" value="1"/>
</dbReference>
<dbReference type="OrthoDB" id="9767721at2"/>
<evidence type="ECO:0000256" key="7">
    <source>
        <dbReference type="ARBA" id="ARBA00023186"/>
    </source>
</evidence>
<dbReference type="PANTHER" id="PTHR30560">
    <property type="entry name" value="TRIGGER FACTOR CHAPERONE AND PEPTIDYL-PROLYL CIS/TRANS ISOMERASE"/>
    <property type="match status" value="1"/>
</dbReference>
<evidence type="ECO:0000256" key="5">
    <source>
        <dbReference type="ARBA" id="ARBA00022618"/>
    </source>
</evidence>
<comment type="similarity">
    <text evidence="2 12 14">Belongs to the FKBP-type PPIase family. Tig subfamily.</text>
</comment>
<evidence type="ECO:0000256" key="13">
    <source>
        <dbReference type="PROSITE-ProRule" id="PRU00277"/>
    </source>
</evidence>
<evidence type="ECO:0000256" key="2">
    <source>
        <dbReference type="ARBA" id="ARBA00005464"/>
    </source>
</evidence>
<feature type="domain" description="PPIase FKBP-type" evidence="16">
    <location>
        <begin position="163"/>
        <end position="223"/>
    </location>
</feature>
<accession>R4KQ27</accession>
<sequence>MKATAEKLENNTVVLDVEVDAEQLARALDQAYRKLVKDVHVPGFRKGKTPRVVFENYVGKAALYNEAVEYVIPDAYMQAVNETGVEPVAQPQLEIEQVEEGKAVKFKATVRVKPEVTLGQYTGLEITRPKVEVTDQDVDNELAKLQERHAQLINLEEGAVAGGDIALIDFVGRKDGVEFEGGQGTDYSLEIGSGTFVPGFEDQLIGVTVGETRDITVTFPEDYPNEDLKGQEAVFTVTVKGIKRKEIAALDDEFAKDVSEFDTLEELRADLLNKLKEAADNRAQQQIKGDVVQKAVENAVVDIPEEMVDTRVDEMLVNMERRLMSQGMNMENYLKYTGSTIDDLKKSFRDDAKRGVKTTLLLEAIAKKEAIEVSDEDLEKEIATMAENYQQDPKVLRKILEGQNQVEFIREGLQQQKAIDFIADQATLVEGTNEPVEE</sequence>
<feature type="coiled-coil region" evidence="15">
    <location>
        <begin position="261"/>
        <end position="288"/>
    </location>
</feature>
<proteinExistence type="inferred from homology"/>
<evidence type="ECO:0000256" key="10">
    <source>
        <dbReference type="ARBA" id="ARBA00024849"/>
    </source>
</evidence>
<dbReference type="PANTHER" id="PTHR30560:SF3">
    <property type="entry name" value="TRIGGER FACTOR-LIKE PROTEIN TIG, CHLOROPLASTIC"/>
    <property type="match status" value="1"/>
</dbReference>
<dbReference type="eggNOG" id="COG0544">
    <property type="taxonomic scope" value="Bacteria"/>
</dbReference>
<evidence type="ECO:0000256" key="6">
    <source>
        <dbReference type="ARBA" id="ARBA00023110"/>
    </source>
</evidence>
<evidence type="ECO:0000256" key="12">
    <source>
        <dbReference type="HAMAP-Rule" id="MF_00303"/>
    </source>
</evidence>
<gene>
    <name evidence="12" type="primary">tig</name>
    <name evidence="17" type="ORF">Desgi_3329</name>
</gene>
<keyword evidence="7 12" id="KW-0143">Chaperone</keyword>
<dbReference type="Proteomes" id="UP000013520">
    <property type="component" value="Chromosome"/>
</dbReference>
<dbReference type="STRING" id="767817.Desgi_3329"/>
<evidence type="ECO:0000259" key="16">
    <source>
        <dbReference type="PROSITE" id="PS50059"/>
    </source>
</evidence>
<dbReference type="GO" id="GO:0003755">
    <property type="term" value="F:peptidyl-prolyl cis-trans isomerase activity"/>
    <property type="evidence" value="ECO:0007669"/>
    <property type="project" value="UniProtKB-UniRule"/>
</dbReference>
<dbReference type="HOGENOM" id="CLU_033058_3_2_9"/>
<reference evidence="17 18" key="1">
    <citation type="submission" date="2012-01" db="EMBL/GenBank/DDBJ databases">
        <title>Complete sequence of Desulfotomaculum gibsoniae DSM 7213.</title>
        <authorList>
            <consortium name="US DOE Joint Genome Institute"/>
            <person name="Lucas S."/>
            <person name="Han J."/>
            <person name="Lapidus A."/>
            <person name="Cheng J.-F."/>
            <person name="Goodwin L."/>
            <person name="Pitluck S."/>
            <person name="Peters L."/>
            <person name="Ovchinnikova G."/>
            <person name="Teshima H."/>
            <person name="Detter J.C."/>
            <person name="Han C."/>
            <person name="Tapia R."/>
            <person name="Land M."/>
            <person name="Hauser L."/>
            <person name="Kyrpides N."/>
            <person name="Ivanova N."/>
            <person name="Pagani I."/>
            <person name="Parshina S."/>
            <person name="Plugge C."/>
            <person name="Muyzer G."/>
            <person name="Kuever J."/>
            <person name="Ivanova A."/>
            <person name="Nazina T."/>
            <person name="Klenk H.-P."/>
            <person name="Brambilla E."/>
            <person name="Spring S."/>
            <person name="Stams A.F."/>
            <person name="Woyke T."/>
        </authorList>
    </citation>
    <scope>NUCLEOTIDE SEQUENCE [LARGE SCALE GENOMIC DNA]</scope>
    <source>
        <strain evidence="17 18">DSM 7213</strain>
    </source>
</reference>
<evidence type="ECO:0000256" key="8">
    <source>
        <dbReference type="ARBA" id="ARBA00023235"/>
    </source>
</evidence>
<dbReference type="Gene3D" id="3.30.70.1050">
    <property type="entry name" value="Trigger factor ribosome-binding domain"/>
    <property type="match status" value="1"/>
</dbReference>
<comment type="domain">
    <text evidence="12">Consists of 3 domains; the N-terminus binds the ribosome, the middle domain has PPIase activity, while the C-terminus has intrinsic chaperone activity on its own.</text>
</comment>
<dbReference type="GO" id="GO:0005737">
    <property type="term" value="C:cytoplasm"/>
    <property type="evidence" value="ECO:0007669"/>
    <property type="project" value="UniProtKB-SubCell"/>
</dbReference>
<dbReference type="InterPro" id="IPR008880">
    <property type="entry name" value="Trigger_fac_C"/>
</dbReference>
<keyword evidence="6 12" id="KW-0697">Rotamase</keyword>
<evidence type="ECO:0000256" key="15">
    <source>
        <dbReference type="SAM" id="Coils"/>
    </source>
</evidence>
<dbReference type="GO" id="GO:0051301">
    <property type="term" value="P:cell division"/>
    <property type="evidence" value="ECO:0007669"/>
    <property type="project" value="UniProtKB-KW"/>
</dbReference>
<dbReference type="EMBL" id="CP003273">
    <property type="protein sequence ID" value="AGL02675.1"/>
    <property type="molecule type" value="Genomic_DNA"/>
</dbReference>
<evidence type="ECO:0000256" key="9">
    <source>
        <dbReference type="ARBA" id="ARBA00023306"/>
    </source>
</evidence>
<comment type="function">
    <text evidence="10 12">Involved in protein export. Acts as a chaperone by maintaining the newly synthesized protein in an open conformation. Functions as a peptidyl-prolyl cis-trans isomerase.</text>
</comment>
<dbReference type="Pfam" id="PF05698">
    <property type="entry name" value="Trigger_C"/>
    <property type="match status" value="1"/>
</dbReference>
<dbReference type="KEGG" id="dgi:Desgi_3329"/>
<organism evidence="17 18">
    <name type="scientific">Desulfoscipio gibsoniae DSM 7213</name>
    <dbReference type="NCBI Taxonomy" id="767817"/>
    <lineage>
        <taxon>Bacteria</taxon>
        <taxon>Bacillati</taxon>
        <taxon>Bacillota</taxon>
        <taxon>Clostridia</taxon>
        <taxon>Eubacteriales</taxon>
        <taxon>Desulfallaceae</taxon>
        <taxon>Desulfoscipio</taxon>
    </lineage>
</organism>
<keyword evidence="5 12" id="KW-0132">Cell division</keyword>
<dbReference type="InterPro" id="IPR005215">
    <property type="entry name" value="Trig_fac"/>
</dbReference>
<dbReference type="SUPFAM" id="SSF102735">
    <property type="entry name" value="Trigger factor ribosome-binding domain"/>
    <property type="match status" value="1"/>
</dbReference>
<dbReference type="GO" id="GO:0044183">
    <property type="term" value="F:protein folding chaperone"/>
    <property type="evidence" value="ECO:0007669"/>
    <property type="project" value="TreeGrafter"/>
</dbReference>
<evidence type="ECO:0000313" key="18">
    <source>
        <dbReference type="Proteomes" id="UP000013520"/>
    </source>
</evidence>
<dbReference type="InterPro" id="IPR027304">
    <property type="entry name" value="Trigger_fact/SurA_dom_sf"/>
</dbReference>
<evidence type="ECO:0000256" key="1">
    <source>
        <dbReference type="ARBA" id="ARBA00000971"/>
    </source>
</evidence>